<sequence>MKKIARGERNNNPGNLRHGSNWQGLSLLQTDKEFCQFISPEFGIRAIYKLLKTYQSKHGLNTVSMIINRYAPANENNTNSYIDRIEKEINIHKDKPVNTKSKLEMIPLVIAIVTVELGYQPYSKIVFENAWNLL</sequence>
<dbReference type="EMBL" id="LXEN01000024">
    <property type="protein sequence ID" value="OAT35994.1"/>
    <property type="molecule type" value="Genomic_DNA"/>
</dbReference>
<keyword evidence="2" id="KW-1185">Reference proteome</keyword>
<protein>
    <submittedName>
        <fullName evidence="1">Structural protein</fullName>
    </submittedName>
</protein>
<dbReference type="RefSeq" id="WP_066746677.1">
    <property type="nucleotide sequence ID" value="NZ_LXEN01000024.1"/>
</dbReference>
<dbReference type="STRING" id="1354337.M983_0550"/>
<evidence type="ECO:0000313" key="2">
    <source>
        <dbReference type="Proteomes" id="UP000094023"/>
    </source>
</evidence>
<accession>A0A198GGQ9</accession>
<dbReference type="Proteomes" id="UP000094023">
    <property type="component" value="Unassembled WGS sequence"/>
</dbReference>
<proteinExistence type="predicted"/>
<reference evidence="1 2" key="1">
    <citation type="submission" date="2016-04" db="EMBL/GenBank/DDBJ databases">
        <title>ATOL: Assembling a taxonomically balanced genome-scale reconstruction of the evolutionary history of the Enterobacteriaceae.</title>
        <authorList>
            <person name="Plunkett G.III."/>
            <person name="Neeno-Eckwall E.C."/>
            <person name="Glasner J.D."/>
            <person name="Perna N.T."/>
        </authorList>
    </citation>
    <scope>NUCLEOTIDE SEQUENCE [LARGE SCALE GENOMIC DNA]</scope>
    <source>
        <strain evidence="1 2">ATCC 19692</strain>
    </source>
</reference>
<comment type="caution">
    <text evidence="1">The sequence shown here is derived from an EMBL/GenBank/DDBJ whole genome shotgun (WGS) entry which is preliminary data.</text>
</comment>
<organism evidence="1 2">
    <name type="scientific">Proteus myxofaciens ATCC 19692</name>
    <dbReference type="NCBI Taxonomy" id="1354337"/>
    <lineage>
        <taxon>Bacteria</taxon>
        <taxon>Pseudomonadati</taxon>
        <taxon>Pseudomonadota</taxon>
        <taxon>Gammaproteobacteria</taxon>
        <taxon>Enterobacterales</taxon>
        <taxon>Morganellaceae</taxon>
        <taxon>Proteus</taxon>
    </lineage>
</organism>
<dbReference type="AlphaFoldDB" id="A0A198GGQ9"/>
<evidence type="ECO:0000313" key="1">
    <source>
        <dbReference type="EMBL" id="OAT35994.1"/>
    </source>
</evidence>
<gene>
    <name evidence="1" type="ORF">M983_0550</name>
</gene>
<dbReference type="OrthoDB" id="8849052at2"/>
<name>A0A198GGQ9_9GAMM</name>